<proteinExistence type="predicted"/>
<dbReference type="GeneID" id="93727445"/>
<sequence>MEHSIREISINDADDYIKLLKDIYDESDFMLYSPGEYVPSLSSALKNLEHFITSPSNTIYIAEIDGMLIGFAIVSSRKYERTQHETRVRIGIREHYRSKGVGQSLLNAVDAWALNHNIRRLEAVVVPQNKHAVELFKSAGYQIEGEMRDKLKIDNQYYNEYVMAKLLR</sequence>
<gene>
    <name evidence="3" type="ORF">EIG99_09710</name>
    <name evidence="2" type="ORF">I6J05_12360</name>
</gene>
<dbReference type="InterPro" id="IPR000182">
    <property type="entry name" value="GNAT_dom"/>
</dbReference>
<dbReference type="RefSeq" id="WP_047130883.1">
    <property type="nucleotide sequence ID" value="NZ_CP015114.1"/>
</dbReference>
<keyword evidence="5" id="KW-1185">Reference proteome</keyword>
<evidence type="ECO:0000313" key="4">
    <source>
        <dbReference type="Proteomes" id="UP000293854"/>
    </source>
</evidence>
<dbReference type="EMBL" id="CP068073">
    <property type="protein sequence ID" value="QQS82652.1"/>
    <property type="molecule type" value="Genomic_DNA"/>
</dbReference>
<dbReference type="Proteomes" id="UP000595942">
    <property type="component" value="Chromosome"/>
</dbReference>
<dbReference type="OrthoDB" id="9773249at2"/>
<dbReference type="PANTHER" id="PTHR43415">
    <property type="entry name" value="SPERMIDINE N(1)-ACETYLTRANSFERASE"/>
    <property type="match status" value="1"/>
</dbReference>
<dbReference type="EMBL" id="RQTE01000196">
    <property type="protein sequence ID" value="RZI01084.1"/>
    <property type="molecule type" value="Genomic_DNA"/>
</dbReference>
<dbReference type="Proteomes" id="UP000293854">
    <property type="component" value="Unassembled WGS sequence"/>
</dbReference>
<keyword evidence="3" id="KW-0808">Transferase</keyword>
<reference evidence="2 5" key="2">
    <citation type="submission" date="2021-01" db="EMBL/GenBank/DDBJ databases">
        <title>FDA dAtabase for Regulatory Grade micrObial Sequences (FDA-ARGOS): Supporting development and validation of Infectious Disease Dx tests.</title>
        <authorList>
            <person name="Sproer C."/>
            <person name="Gronow S."/>
            <person name="Severitt S."/>
            <person name="Schroder I."/>
            <person name="Tallon L."/>
            <person name="Sadzewicz L."/>
            <person name="Zhao X."/>
            <person name="Boylan J."/>
            <person name="Ott S."/>
            <person name="Bowen H."/>
            <person name="Vavikolanu K."/>
            <person name="Mehta A."/>
            <person name="Aluvathingal J."/>
            <person name="Nadendla S."/>
            <person name="Lowell S."/>
            <person name="Myers T."/>
            <person name="Yan Y."/>
            <person name="Sichtig H."/>
        </authorList>
    </citation>
    <scope>NUCLEOTIDE SEQUENCE [LARGE SCALE GENOMIC DNA]</scope>
    <source>
        <strain evidence="2 5">FDAARGOS_1148</strain>
    </source>
</reference>
<protein>
    <submittedName>
        <fullName evidence="3">GNAT family N-acetyltransferase</fullName>
    </submittedName>
</protein>
<evidence type="ECO:0000313" key="2">
    <source>
        <dbReference type="EMBL" id="QQS82652.1"/>
    </source>
</evidence>
<organism evidence="3 4">
    <name type="scientific">Staphylococcus condimenti</name>
    <dbReference type="NCBI Taxonomy" id="70255"/>
    <lineage>
        <taxon>Bacteria</taxon>
        <taxon>Bacillati</taxon>
        <taxon>Bacillota</taxon>
        <taxon>Bacilli</taxon>
        <taxon>Bacillales</taxon>
        <taxon>Staphylococcaceae</taxon>
        <taxon>Staphylococcus</taxon>
    </lineage>
</organism>
<evidence type="ECO:0000259" key="1">
    <source>
        <dbReference type="PROSITE" id="PS51186"/>
    </source>
</evidence>
<dbReference type="PANTHER" id="PTHR43415:SF3">
    <property type="entry name" value="GNAT-FAMILY ACETYLTRANSFERASE"/>
    <property type="match status" value="1"/>
</dbReference>
<evidence type="ECO:0000313" key="3">
    <source>
        <dbReference type="EMBL" id="RZI01084.1"/>
    </source>
</evidence>
<dbReference type="AlphaFoldDB" id="A0A143PAJ7"/>
<reference evidence="3 4" key="1">
    <citation type="submission" date="2018-11" db="EMBL/GenBank/DDBJ databases">
        <title>Genomic profiling of Staphylococcus species from a Poultry farm system in KwaZulu-Natal, South Africa.</title>
        <authorList>
            <person name="Amoako D.G."/>
            <person name="Somboro A.M."/>
            <person name="Abia A.L.K."/>
            <person name="Bester L.A."/>
            <person name="Essack S.Y."/>
        </authorList>
    </citation>
    <scope>NUCLEOTIDE SEQUENCE [LARGE SCALE GENOMIC DNA]</scope>
    <source>
        <strain evidence="3 4">SA11</strain>
    </source>
</reference>
<dbReference type="InterPro" id="IPR016181">
    <property type="entry name" value="Acyl_CoA_acyltransferase"/>
</dbReference>
<dbReference type="CDD" id="cd04301">
    <property type="entry name" value="NAT_SF"/>
    <property type="match status" value="1"/>
</dbReference>
<accession>A0A143PAJ7</accession>
<feature type="domain" description="N-acetyltransferase" evidence="1">
    <location>
        <begin position="3"/>
        <end position="168"/>
    </location>
</feature>
<evidence type="ECO:0000313" key="5">
    <source>
        <dbReference type="Proteomes" id="UP000595942"/>
    </source>
</evidence>
<dbReference type="Gene3D" id="3.40.630.30">
    <property type="match status" value="1"/>
</dbReference>
<dbReference type="PROSITE" id="PS51186">
    <property type="entry name" value="GNAT"/>
    <property type="match status" value="1"/>
</dbReference>
<dbReference type="Pfam" id="PF13420">
    <property type="entry name" value="Acetyltransf_4"/>
    <property type="match status" value="1"/>
</dbReference>
<dbReference type="SUPFAM" id="SSF55729">
    <property type="entry name" value="Acyl-CoA N-acyltransferases (Nat)"/>
    <property type="match status" value="1"/>
</dbReference>
<dbReference type="GO" id="GO:0016747">
    <property type="term" value="F:acyltransferase activity, transferring groups other than amino-acyl groups"/>
    <property type="evidence" value="ECO:0007669"/>
    <property type="project" value="InterPro"/>
</dbReference>
<name>A0A143PAJ7_9STAP</name>
<dbReference type="KEGG" id="scv:A4G25_06170"/>